<dbReference type="Pfam" id="PF08028">
    <property type="entry name" value="Acyl-CoA_dh_2"/>
    <property type="match status" value="1"/>
</dbReference>
<dbReference type="Pfam" id="PF02771">
    <property type="entry name" value="Acyl-CoA_dh_N"/>
    <property type="match status" value="1"/>
</dbReference>
<dbReference type="PANTHER" id="PTHR43884">
    <property type="entry name" value="ACYL-COA DEHYDROGENASE"/>
    <property type="match status" value="1"/>
</dbReference>
<evidence type="ECO:0000313" key="6">
    <source>
        <dbReference type="Proteomes" id="UP001589753"/>
    </source>
</evidence>
<evidence type="ECO:0000256" key="2">
    <source>
        <dbReference type="SAM" id="MobiDB-lite"/>
    </source>
</evidence>
<dbReference type="InterPro" id="IPR036250">
    <property type="entry name" value="AcylCo_DH-like_C"/>
</dbReference>
<organism evidence="5 6">
    <name type="scientific">Streptomyces heliomycini</name>
    <dbReference type="NCBI Taxonomy" id="284032"/>
    <lineage>
        <taxon>Bacteria</taxon>
        <taxon>Bacillati</taxon>
        <taxon>Actinomycetota</taxon>
        <taxon>Actinomycetes</taxon>
        <taxon>Kitasatosporales</taxon>
        <taxon>Streptomycetaceae</taxon>
        <taxon>Streptomyces</taxon>
    </lineage>
</organism>
<dbReference type="InterPro" id="IPR046373">
    <property type="entry name" value="Acyl-CoA_Oxase/DH_mid-dom_sf"/>
</dbReference>
<dbReference type="InterPro" id="IPR009100">
    <property type="entry name" value="AcylCoA_DH/oxidase_NM_dom_sf"/>
</dbReference>
<dbReference type="InterPro" id="IPR037069">
    <property type="entry name" value="AcylCoA_DH/ox_N_sf"/>
</dbReference>
<accession>A0ABV5LD25</accession>
<dbReference type="PIRSF" id="PIRSF016578">
    <property type="entry name" value="HsaA"/>
    <property type="match status" value="1"/>
</dbReference>
<sequence>MTTTSAKTTPPQTSAPAQEGAATGLAERVASVARVAEEHLKVTDRDAVFPEQALAQMRRTGLLGLLVPAEHGGCSGTLTDFVDASMALGRVDMSVGMIFAMHCQQSEAIVRYAASPLREELLAQLSAGDLYLASVTTEPGKGGHLFRSYAPLREGDDTLMVDRVAPIVTGGAVADGFLITMRSPHATADHHVSLVYAHRRQLRIEGTGEWCPMGMRASHSLPLTLTGSIPAHQVIGEHGAFHRIAQSVFGPLAHIGWSAVWLGTASGALSRVLRLLRDPAGRKRFDLSSELLMTRLSRVRQRLDTVHALLRRTEALVASGADLSDASSQLLLNSLKITASEECYRAVDELVDAVGLRHGYLQDSPTRLEKSLRDLRSAALNYSNDRLHLADGQLCLLDPDVRFA</sequence>
<dbReference type="InterPro" id="IPR013107">
    <property type="entry name" value="Acyl-CoA_DH_C"/>
</dbReference>
<dbReference type="Proteomes" id="UP001589753">
    <property type="component" value="Unassembled WGS sequence"/>
</dbReference>
<dbReference type="GO" id="GO:0016491">
    <property type="term" value="F:oxidoreductase activity"/>
    <property type="evidence" value="ECO:0007669"/>
    <property type="project" value="UniProtKB-KW"/>
</dbReference>
<dbReference type="RefSeq" id="WP_078662163.1">
    <property type="nucleotide sequence ID" value="NZ_JBHMDI010000033.1"/>
</dbReference>
<dbReference type="Gene3D" id="1.10.540.10">
    <property type="entry name" value="Acyl-CoA dehydrogenase/oxidase, N-terminal domain"/>
    <property type="match status" value="1"/>
</dbReference>
<dbReference type="InterPro" id="IPR013786">
    <property type="entry name" value="AcylCoA_DH/ox_N"/>
</dbReference>
<dbReference type="EC" id="1.-.-.-" evidence="5"/>
<dbReference type="EMBL" id="JBHMDI010000033">
    <property type="protein sequence ID" value="MFB9348776.1"/>
    <property type="molecule type" value="Genomic_DNA"/>
</dbReference>
<feature type="region of interest" description="Disordered" evidence="2">
    <location>
        <begin position="1"/>
        <end position="23"/>
    </location>
</feature>
<evidence type="ECO:0000259" key="3">
    <source>
        <dbReference type="Pfam" id="PF02771"/>
    </source>
</evidence>
<dbReference type="Gene3D" id="2.40.110.10">
    <property type="entry name" value="Butyryl-CoA Dehydrogenase, subunit A, domain 2"/>
    <property type="match status" value="1"/>
</dbReference>
<feature type="domain" description="Acyl-CoA dehydrogenase C-terminal" evidence="4">
    <location>
        <begin position="256"/>
        <end position="379"/>
    </location>
</feature>
<feature type="compositionally biased region" description="Low complexity" evidence="2">
    <location>
        <begin position="1"/>
        <end position="18"/>
    </location>
</feature>
<reference evidence="5 6" key="1">
    <citation type="submission" date="2024-09" db="EMBL/GenBank/DDBJ databases">
        <authorList>
            <person name="Sun Q."/>
            <person name="Mori K."/>
        </authorList>
    </citation>
    <scope>NUCLEOTIDE SEQUENCE [LARGE SCALE GENOMIC DNA]</scope>
    <source>
        <strain evidence="5 6">JCM 9767</strain>
    </source>
</reference>
<evidence type="ECO:0000313" key="5">
    <source>
        <dbReference type="EMBL" id="MFB9348776.1"/>
    </source>
</evidence>
<keyword evidence="1 5" id="KW-0560">Oxidoreductase</keyword>
<keyword evidence="6" id="KW-1185">Reference proteome</keyword>
<comment type="caution">
    <text evidence="5">The sequence shown here is derived from an EMBL/GenBank/DDBJ whole genome shotgun (WGS) entry which is preliminary data.</text>
</comment>
<name>A0ABV5LD25_9ACTN</name>
<dbReference type="Gene3D" id="1.20.140.10">
    <property type="entry name" value="Butyryl-CoA Dehydrogenase, subunit A, domain 3"/>
    <property type="match status" value="1"/>
</dbReference>
<proteinExistence type="predicted"/>
<dbReference type="SUPFAM" id="SSF47203">
    <property type="entry name" value="Acyl-CoA dehydrogenase C-terminal domain-like"/>
    <property type="match status" value="1"/>
</dbReference>
<evidence type="ECO:0000259" key="4">
    <source>
        <dbReference type="Pfam" id="PF08028"/>
    </source>
</evidence>
<protein>
    <submittedName>
        <fullName evidence="5">Acyl-CoA dehydrogenase family protein</fullName>
        <ecNumber evidence="5">1.-.-.-</ecNumber>
    </submittedName>
</protein>
<evidence type="ECO:0000256" key="1">
    <source>
        <dbReference type="ARBA" id="ARBA00023002"/>
    </source>
</evidence>
<dbReference type="SUPFAM" id="SSF56645">
    <property type="entry name" value="Acyl-CoA dehydrogenase NM domain-like"/>
    <property type="match status" value="1"/>
</dbReference>
<gene>
    <name evidence="5" type="ORF">ACFFUA_15115</name>
</gene>
<feature type="domain" description="Acyl-CoA dehydrogenase/oxidase N-terminal" evidence="3">
    <location>
        <begin position="32"/>
        <end position="129"/>
    </location>
</feature>
<dbReference type="PANTHER" id="PTHR43884:SF12">
    <property type="entry name" value="ISOVALERYL-COA DEHYDROGENASE, MITOCHONDRIAL-RELATED"/>
    <property type="match status" value="1"/>
</dbReference>